<evidence type="ECO:0000313" key="9">
    <source>
        <dbReference type="EMBL" id="UTJ05117.1"/>
    </source>
</evidence>
<dbReference type="InterPro" id="IPR012349">
    <property type="entry name" value="Split_barrel_FMN-bd"/>
</dbReference>
<evidence type="ECO:0000259" key="7">
    <source>
        <dbReference type="Pfam" id="PF01243"/>
    </source>
</evidence>
<dbReference type="PIRSF" id="PIRSF000190">
    <property type="entry name" value="Pyd_amn-ph_oxd"/>
    <property type="match status" value="1"/>
</dbReference>
<reference evidence="9" key="1">
    <citation type="submission" date="2022-07" db="EMBL/GenBank/DDBJ databases">
        <title>Arcobacter roscoffensis sp. nov., a marine bacterium isolated from coastal seawater collected from Roscoff, France.</title>
        <authorList>
            <person name="Pascual J."/>
            <person name="Lepeaux C."/>
            <person name="Methner A."/>
            <person name="Overmann J."/>
        </authorList>
    </citation>
    <scope>NUCLEOTIDE SEQUENCE</scope>
    <source>
        <strain evidence="9">ARW1-2F2</strain>
    </source>
</reference>
<dbReference type="Gene3D" id="2.30.110.10">
    <property type="entry name" value="Electron Transport, Fmn-binding Protein, Chain A"/>
    <property type="match status" value="1"/>
</dbReference>
<evidence type="ECO:0000256" key="4">
    <source>
        <dbReference type="ARBA" id="ARBA00022643"/>
    </source>
</evidence>
<dbReference type="PANTHER" id="PTHR10851:SF0">
    <property type="entry name" value="PYRIDOXINE-5'-PHOSPHATE OXIDASE"/>
    <property type="match status" value="1"/>
</dbReference>
<evidence type="ECO:0000256" key="1">
    <source>
        <dbReference type="ARBA" id="ARBA00001917"/>
    </source>
</evidence>
<accession>A0ABY5DYW1</accession>
<keyword evidence="4" id="KW-0288">FMN</keyword>
<dbReference type="Proteomes" id="UP001060012">
    <property type="component" value="Chromosome"/>
</dbReference>
<sequence>MFDLSKMRQEYMTKGLDFKDLDECPFKQFEIWFNQAIDANLIEPNAMSLSTVGNDMKPSIRTVLLKTFDTDGFVFFSNYKSKKAVQIDENPYGAIHFAWLGLERQVKMEGRIEKISKTDSMKYFLSRPKGSQLGAWVSHQSEVISSRSLLEAKFDEIKNKFSKGEVPFPSFWGGYKVVPETIEFWQGGKDRLHDRFEYKRKEDNSWEVNRLAP</sequence>
<dbReference type="PANTHER" id="PTHR10851">
    <property type="entry name" value="PYRIDOXINE-5-PHOSPHATE OXIDASE"/>
    <property type="match status" value="1"/>
</dbReference>
<dbReference type="InterPro" id="IPR019740">
    <property type="entry name" value="Pyridox_Oxase_CS"/>
</dbReference>
<evidence type="ECO:0000256" key="5">
    <source>
        <dbReference type="ARBA" id="ARBA00023002"/>
    </source>
</evidence>
<feature type="domain" description="Pyridoxine 5'-phosphate oxidase dimerisation C-terminal" evidence="8">
    <location>
        <begin position="172"/>
        <end position="213"/>
    </location>
</feature>
<evidence type="ECO:0000256" key="3">
    <source>
        <dbReference type="ARBA" id="ARBA00022630"/>
    </source>
</evidence>
<keyword evidence="10" id="KW-1185">Reference proteome</keyword>
<comment type="cofactor">
    <cofactor evidence="1">
        <name>FMN</name>
        <dbReference type="ChEBI" id="CHEBI:58210"/>
    </cofactor>
</comment>
<proteinExistence type="inferred from homology"/>
<dbReference type="InterPro" id="IPR011576">
    <property type="entry name" value="Pyridox_Oxase_N"/>
</dbReference>
<comment type="similarity">
    <text evidence="2">Belongs to the pyridoxamine 5'-phosphate oxidase family.</text>
</comment>
<protein>
    <recommendedName>
        <fullName evidence="6">Pyridoxamine 5'-phosphate oxidase</fullName>
        <ecNumber evidence="6">1.4.3.5</ecNumber>
    </recommendedName>
</protein>
<dbReference type="NCBIfam" id="NF004231">
    <property type="entry name" value="PRK05679.1"/>
    <property type="match status" value="1"/>
</dbReference>
<evidence type="ECO:0000259" key="8">
    <source>
        <dbReference type="Pfam" id="PF10590"/>
    </source>
</evidence>
<dbReference type="InterPro" id="IPR000659">
    <property type="entry name" value="Pyridox_Oxase"/>
</dbReference>
<dbReference type="Pfam" id="PF01243">
    <property type="entry name" value="PNPOx_N"/>
    <property type="match status" value="1"/>
</dbReference>
<dbReference type="PROSITE" id="PS01064">
    <property type="entry name" value="PYRIDOX_OXIDASE"/>
    <property type="match status" value="1"/>
</dbReference>
<feature type="domain" description="Pyridoxamine 5'-phosphate oxidase N-terminal" evidence="7">
    <location>
        <begin position="34"/>
        <end position="159"/>
    </location>
</feature>
<dbReference type="HAMAP" id="MF_01629">
    <property type="entry name" value="PdxH"/>
    <property type="match status" value="1"/>
</dbReference>
<keyword evidence="3" id="KW-0285">Flavoprotein</keyword>
<dbReference type="SUPFAM" id="SSF50475">
    <property type="entry name" value="FMN-binding split barrel"/>
    <property type="match status" value="1"/>
</dbReference>
<dbReference type="EC" id="1.4.3.5" evidence="6"/>
<dbReference type="NCBIfam" id="TIGR00558">
    <property type="entry name" value="pdxH"/>
    <property type="match status" value="1"/>
</dbReference>
<dbReference type="Pfam" id="PF10590">
    <property type="entry name" value="PNP_phzG_C"/>
    <property type="match status" value="1"/>
</dbReference>
<dbReference type="RefSeq" id="WP_254575298.1">
    <property type="nucleotide sequence ID" value="NZ_CP100595.1"/>
</dbReference>
<organism evidence="9 10">
    <name type="scientific">Arcobacter roscoffensis</name>
    <dbReference type="NCBI Taxonomy" id="2961520"/>
    <lineage>
        <taxon>Bacteria</taxon>
        <taxon>Pseudomonadati</taxon>
        <taxon>Campylobacterota</taxon>
        <taxon>Epsilonproteobacteria</taxon>
        <taxon>Campylobacterales</taxon>
        <taxon>Arcobacteraceae</taxon>
        <taxon>Arcobacter</taxon>
    </lineage>
</organism>
<name>A0ABY5DYW1_9BACT</name>
<gene>
    <name evidence="9" type="primary">pdxH</name>
    <name evidence="9" type="ORF">NJU99_07495</name>
</gene>
<keyword evidence="5 9" id="KW-0560">Oxidoreductase</keyword>
<dbReference type="GO" id="GO:0004733">
    <property type="term" value="F:pyridoxamine phosphate oxidase activity"/>
    <property type="evidence" value="ECO:0007669"/>
    <property type="project" value="UniProtKB-EC"/>
</dbReference>
<evidence type="ECO:0000256" key="2">
    <source>
        <dbReference type="ARBA" id="ARBA00007301"/>
    </source>
</evidence>
<dbReference type="InterPro" id="IPR019576">
    <property type="entry name" value="Pyridoxamine_oxidase_dimer_C"/>
</dbReference>
<dbReference type="EMBL" id="CP100595">
    <property type="protein sequence ID" value="UTJ05117.1"/>
    <property type="molecule type" value="Genomic_DNA"/>
</dbReference>
<evidence type="ECO:0000313" key="10">
    <source>
        <dbReference type="Proteomes" id="UP001060012"/>
    </source>
</evidence>
<evidence type="ECO:0000256" key="6">
    <source>
        <dbReference type="NCBIfam" id="TIGR00558"/>
    </source>
</evidence>